<proteinExistence type="inferred from homology"/>
<name>A0A9D1IQL6_9FIRM</name>
<reference evidence="4" key="2">
    <citation type="journal article" date="2021" name="PeerJ">
        <title>Extensive microbial diversity within the chicken gut microbiome revealed by metagenomics and culture.</title>
        <authorList>
            <person name="Gilroy R."/>
            <person name="Ravi A."/>
            <person name="Getino M."/>
            <person name="Pursley I."/>
            <person name="Horton D.L."/>
            <person name="Alikhan N.F."/>
            <person name="Baker D."/>
            <person name="Gharbi K."/>
            <person name="Hall N."/>
            <person name="Watson M."/>
            <person name="Adriaenssens E.M."/>
            <person name="Foster-Nyarko E."/>
            <person name="Jarju S."/>
            <person name="Secka A."/>
            <person name="Antonio M."/>
            <person name="Oren A."/>
            <person name="Chaudhuri R.R."/>
            <person name="La Ragione R."/>
            <person name="Hildebrand F."/>
            <person name="Pallen M.J."/>
        </authorList>
    </citation>
    <scope>NUCLEOTIDE SEQUENCE</scope>
    <source>
        <strain evidence="4">4509</strain>
    </source>
</reference>
<dbReference type="Proteomes" id="UP000824082">
    <property type="component" value="Unassembled WGS sequence"/>
</dbReference>
<reference evidence="4" key="1">
    <citation type="submission" date="2020-10" db="EMBL/GenBank/DDBJ databases">
        <authorList>
            <person name="Gilroy R."/>
        </authorList>
    </citation>
    <scope>NUCLEOTIDE SEQUENCE</scope>
    <source>
        <strain evidence="4">4509</strain>
    </source>
</reference>
<keyword evidence="3" id="KW-0406">Ion transport</keyword>
<dbReference type="InterPro" id="IPR044911">
    <property type="entry name" value="V-type_ATPase_csu/dsu_dom_3"/>
</dbReference>
<dbReference type="SUPFAM" id="SSF103486">
    <property type="entry name" value="V-type ATP synthase subunit C"/>
    <property type="match status" value="1"/>
</dbReference>
<evidence type="ECO:0000256" key="2">
    <source>
        <dbReference type="ARBA" id="ARBA00022448"/>
    </source>
</evidence>
<evidence type="ECO:0000313" key="5">
    <source>
        <dbReference type="Proteomes" id="UP000824082"/>
    </source>
</evidence>
<accession>A0A9D1IQL6</accession>
<dbReference type="InterPro" id="IPR036079">
    <property type="entry name" value="ATPase_csu/dsu_sf"/>
</dbReference>
<evidence type="ECO:0000256" key="1">
    <source>
        <dbReference type="ARBA" id="ARBA00006709"/>
    </source>
</evidence>
<comment type="caution">
    <text evidence="4">The sequence shown here is derived from an EMBL/GenBank/DDBJ whole genome shotgun (WGS) entry which is preliminary data.</text>
</comment>
<dbReference type="InterPro" id="IPR002843">
    <property type="entry name" value="ATPase_V0-cplx_csu/dsu"/>
</dbReference>
<dbReference type="Gene3D" id="1.20.1690.10">
    <property type="entry name" value="V-type ATP synthase subunit C domain"/>
    <property type="match status" value="2"/>
</dbReference>
<dbReference type="Gene3D" id="1.10.132.50">
    <property type="entry name" value="ATP synthase (C/AC39) subunit, domain 3"/>
    <property type="match status" value="1"/>
</dbReference>
<comment type="similarity">
    <text evidence="1">Belongs to the V-ATPase V0D/AC39 subunit family.</text>
</comment>
<keyword evidence="2" id="KW-0813">Transport</keyword>
<dbReference type="GO" id="GO:0046961">
    <property type="term" value="F:proton-transporting ATPase activity, rotational mechanism"/>
    <property type="evidence" value="ECO:0007669"/>
    <property type="project" value="InterPro"/>
</dbReference>
<sequence>MKQEQVFGGISYEYAIGCVQASARPPLSKEQWNRFASADFSQALGLLRQLGYPAGPDFLQALEEDFQKTADFLREISPQPELIQLLFFEEDALNLKLYRKAALAGMEMDTLPVQPGSLDPDLLRVCGENNDYSLLGEELEQALAPLQETEDPCQVSCIIDNAFFTRAKAKARQGRSPSLEELLEQYGRGKNRLTAWRLERLGLSVSEYPFAFLPTEEPPQEISPELSGEELLGQVNAALEAALEQAGWGDPMGVLAGYFLQKKLDRKALGLLLCEKKTAGGKAG</sequence>
<dbReference type="Pfam" id="PF01992">
    <property type="entry name" value="vATP-synt_AC39"/>
    <property type="match status" value="1"/>
</dbReference>
<dbReference type="InterPro" id="IPR035067">
    <property type="entry name" value="V-type_ATPase_csu/dsu"/>
</dbReference>
<dbReference type="EMBL" id="DVMX01000113">
    <property type="protein sequence ID" value="HIU42050.1"/>
    <property type="molecule type" value="Genomic_DNA"/>
</dbReference>
<dbReference type="AlphaFoldDB" id="A0A9D1IQL6"/>
<gene>
    <name evidence="4" type="ORF">IAD19_05800</name>
</gene>
<evidence type="ECO:0000313" key="4">
    <source>
        <dbReference type="EMBL" id="HIU42050.1"/>
    </source>
</evidence>
<evidence type="ECO:0000256" key="3">
    <source>
        <dbReference type="ARBA" id="ARBA00023065"/>
    </source>
</evidence>
<protein>
    <submittedName>
        <fullName evidence="4">V-type ATPase subunit</fullName>
    </submittedName>
</protein>
<organism evidence="4 5">
    <name type="scientific">Candidatus Egerieicola faecale</name>
    <dbReference type="NCBI Taxonomy" id="2840774"/>
    <lineage>
        <taxon>Bacteria</taxon>
        <taxon>Bacillati</taxon>
        <taxon>Bacillota</taxon>
        <taxon>Clostridia</taxon>
        <taxon>Eubacteriales</taxon>
        <taxon>Oscillospiraceae</taxon>
        <taxon>Oscillospiraceae incertae sedis</taxon>
        <taxon>Candidatus Egerieicola</taxon>
    </lineage>
</organism>